<dbReference type="EMBL" id="AP012492">
    <property type="protein sequence ID" value="BAM32183.1"/>
    <property type="molecule type" value="Genomic_DNA"/>
</dbReference>
<dbReference type="AlphaFoldDB" id="A0AAI8MM79"/>
<dbReference type="Pfam" id="PF00580">
    <property type="entry name" value="UvrD-helicase"/>
    <property type="match status" value="1"/>
</dbReference>
<keyword evidence="4 12" id="KW-0347">Helicase</keyword>
<keyword evidence="5 12" id="KW-0067">ATP-binding</keyword>
<comment type="catalytic activity">
    <reaction evidence="8">
        <text>Couples ATP hydrolysis with the unwinding of duplex DNA by translocating in the 3'-5' direction.</text>
        <dbReference type="EC" id="5.6.2.4"/>
    </reaction>
</comment>
<evidence type="ECO:0000256" key="11">
    <source>
        <dbReference type="ARBA" id="ARBA00048988"/>
    </source>
</evidence>
<dbReference type="GO" id="GO:0003677">
    <property type="term" value="F:DNA binding"/>
    <property type="evidence" value="ECO:0007669"/>
    <property type="project" value="UniProtKB-KW"/>
</dbReference>
<evidence type="ECO:0000313" key="16">
    <source>
        <dbReference type="Proteomes" id="UP000006036"/>
    </source>
</evidence>
<dbReference type="InterPro" id="IPR013986">
    <property type="entry name" value="DExx_box_DNA_helicase_dom_sf"/>
</dbReference>
<dbReference type="GO" id="GO:0005829">
    <property type="term" value="C:cytosol"/>
    <property type="evidence" value="ECO:0007669"/>
    <property type="project" value="TreeGrafter"/>
</dbReference>
<proteinExistence type="inferred from homology"/>
<evidence type="ECO:0000256" key="1">
    <source>
        <dbReference type="ARBA" id="ARBA00009922"/>
    </source>
</evidence>
<dbReference type="Proteomes" id="UP000006036">
    <property type="component" value="Chromosome 1"/>
</dbReference>
<dbReference type="SUPFAM" id="SSF52540">
    <property type="entry name" value="P-loop containing nucleoside triphosphate hydrolases"/>
    <property type="match status" value="1"/>
</dbReference>
<feature type="binding site" evidence="12">
    <location>
        <begin position="32"/>
        <end position="39"/>
    </location>
    <ligand>
        <name>ATP</name>
        <dbReference type="ChEBI" id="CHEBI:30616"/>
    </ligand>
</feature>
<comment type="catalytic activity">
    <reaction evidence="11">
        <text>ATP + H2O = ADP + phosphate + H(+)</text>
        <dbReference type="Rhea" id="RHEA:13065"/>
        <dbReference type="ChEBI" id="CHEBI:15377"/>
        <dbReference type="ChEBI" id="CHEBI:15378"/>
        <dbReference type="ChEBI" id="CHEBI:30616"/>
        <dbReference type="ChEBI" id="CHEBI:43474"/>
        <dbReference type="ChEBI" id="CHEBI:456216"/>
        <dbReference type="EC" id="5.6.2.4"/>
    </reaction>
</comment>
<protein>
    <recommendedName>
        <fullName evidence="9">DNA 3'-5' helicase</fullName>
        <ecNumber evidence="9">5.6.2.4</ecNumber>
    </recommendedName>
    <alternativeName>
        <fullName evidence="10">DNA 3'-5' helicase II</fullName>
    </alternativeName>
</protein>
<feature type="domain" description="UvrD-like helicase C-terminal" evidence="14">
    <location>
        <begin position="285"/>
        <end position="551"/>
    </location>
</feature>
<accession>A0AAI8MM79</accession>
<evidence type="ECO:0000256" key="7">
    <source>
        <dbReference type="ARBA" id="ARBA00023235"/>
    </source>
</evidence>
<evidence type="ECO:0000256" key="9">
    <source>
        <dbReference type="ARBA" id="ARBA00034808"/>
    </source>
</evidence>
<feature type="domain" description="UvrD-like helicase ATP-binding" evidence="13">
    <location>
        <begin position="11"/>
        <end position="284"/>
    </location>
</feature>
<dbReference type="RefSeq" id="WP_015453454.1">
    <property type="nucleotide sequence ID" value="NC_020555.1"/>
</dbReference>
<dbReference type="GO" id="GO:0005524">
    <property type="term" value="F:ATP binding"/>
    <property type="evidence" value="ECO:0007669"/>
    <property type="project" value="UniProtKB-UniRule"/>
</dbReference>
<evidence type="ECO:0000256" key="10">
    <source>
        <dbReference type="ARBA" id="ARBA00034923"/>
    </source>
</evidence>
<dbReference type="GO" id="GO:0016787">
    <property type="term" value="F:hydrolase activity"/>
    <property type="evidence" value="ECO:0007669"/>
    <property type="project" value="UniProtKB-UniRule"/>
</dbReference>
<reference evidence="15 16" key="1">
    <citation type="journal article" date="2012" name="J. Bacteriol.">
        <title>Complete Genome Sequence of Helicobacter cinaedi Type Strain ATCC BAA-847.</title>
        <authorList>
            <person name="Miyoshi-Akiyama T."/>
            <person name="Takeshita N."/>
            <person name="Ohmagari N."/>
            <person name="Kirikae T."/>
        </authorList>
    </citation>
    <scope>NUCLEOTIDE SEQUENCE [LARGE SCALE GENOMIC DNA]</scope>
    <source>
        <strain evidence="15 16">ATCC BAA-847</strain>
    </source>
</reference>
<gene>
    <name evidence="15" type="ORF">HCBAA847_0945</name>
</gene>
<dbReference type="Pfam" id="PF13361">
    <property type="entry name" value="UvrD_C"/>
    <property type="match status" value="1"/>
</dbReference>
<evidence type="ECO:0000256" key="4">
    <source>
        <dbReference type="ARBA" id="ARBA00022806"/>
    </source>
</evidence>
<evidence type="ECO:0000259" key="14">
    <source>
        <dbReference type="PROSITE" id="PS51217"/>
    </source>
</evidence>
<dbReference type="CDD" id="cd17932">
    <property type="entry name" value="DEXQc_UvrD"/>
    <property type="match status" value="1"/>
</dbReference>
<sequence>MADSPLHQALQSLNPKQKEAATHIDGALLILAGAGSGKTKTLTTRLAYLINEVGIPPSATLTLTFTNKAAQEMRDRALSLLSNAYQAPPLLCTFHKFGLLFLRFYIKVLEREANFVVLDSDDKKAILKSLSKALPVSHFDSYISNMKNSFLSPQEAAAYAHSPEYKLMNRIYAEYESYIQKKNLLDFDDLLYLTYKILSQRSDIAKEMSQRYQYIMVDEYQDTNELQYKILKSLCTTHNNLCVVGDDDQSIYGWRGADIGNILRFAKEFSGATTIKLEENYRSSEEILQAANALIAHNTERLGKNLKSVKGSIQAVRVIENDDEAQEATFLAKEIARLCENGENPSDIAILFRVNALSRSIEESFNRFKIPYKLMGAVRFYERAEIKDLLSYLRLIVNADDDFSFLRIINRPKRGIGKVTQSKLEQLSQSKGLSCLACLEQYPLESKAHIGEKAYTALVKLQKDLSKWRNMTDLSEMIEDMQENLIFEFSPLDEVDREGNIYEFYGMFKDYVIHNPTNTLDEFLNDLALASPSDEAVGDCVSCMSVHSAKGLEFKHIYVIGFEEGFFPLHRGENDELEEERRLGYVAFTRAKEHLSLCYSKSRLYRGKREWQLRQSRFLKESGLVEGAESLQDSLSNTLESKNDEIEVGSQVVHKIFGVGSVEGMEGKGEQCKLKINFGGLRRVIIRSFVQKLDESKS</sequence>
<dbReference type="PROSITE" id="PS51198">
    <property type="entry name" value="UVRD_HELICASE_ATP_BIND"/>
    <property type="match status" value="1"/>
</dbReference>
<comment type="similarity">
    <text evidence="1">Belongs to the helicase family. UvrD subfamily.</text>
</comment>
<dbReference type="EC" id="5.6.2.4" evidence="9"/>
<dbReference type="InterPro" id="IPR014017">
    <property type="entry name" value="DNA_helicase_UvrD-like_C"/>
</dbReference>
<dbReference type="InterPro" id="IPR000212">
    <property type="entry name" value="DNA_helicase_UvrD/REP"/>
</dbReference>
<organism evidence="15 16">
    <name type="scientific">Helicobacter cinaedi CCUG 18818 = ATCC BAA-847</name>
    <dbReference type="NCBI Taxonomy" id="537971"/>
    <lineage>
        <taxon>Bacteria</taxon>
        <taxon>Pseudomonadati</taxon>
        <taxon>Campylobacterota</taxon>
        <taxon>Epsilonproteobacteria</taxon>
        <taxon>Campylobacterales</taxon>
        <taxon>Helicobacteraceae</taxon>
        <taxon>Helicobacter</taxon>
    </lineage>
</organism>
<dbReference type="PROSITE" id="PS51217">
    <property type="entry name" value="UVRD_HELICASE_CTER"/>
    <property type="match status" value="1"/>
</dbReference>
<dbReference type="Gene3D" id="1.10.486.10">
    <property type="entry name" value="PCRA, domain 4"/>
    <property type="match status" value="1"/>
</dbReference>
<evidence type="ECO:0000256" key="5">
    <source>
        <dbReference type="ARBA" id="ARBA00022840"/>
    </source>
</evidence>
<dbReference type="KEGG" id="hcb:HCBAA847_0945"/>
<evidence type="ECO:0000313" key="15">
    <source>
        <dbReference type="EMBL" id="BAM32183.1"/>
    </source>
</evidence>
<keyword evidence="2 12" id="KW-0547">Nucleotide-binding</keyword>
<dbReference type="GO" id="GO:0043138">
    <property type="term" value="F:3'-5' DNA helicase activity"/>
    <property type="evidence" value="ECO:0007669"/>
    <property type="project" value="UniProtKB-EC"/>
</dbReference>
<evidence type="ECO:0000256" key="2">
    <source>
        <dbReference type="ARBA" id="ARBA00022741"/>
    </source>
</evidence>
<evidence type="ECO:0000256" key="8">
    <source>
        <dbReference type="ARBA" id="ARBA00034617"/>
    </source>
</evidence>
<keyword evidence="3 12" id="KW-0378">Hydrolase</keyword>
<dbReference type="Gene3D" id="3.40.50.300">
    <property type="entry name" value="P-loop containing nucleotide triphosphate hydrolases"/>
    <property type="match status" value="2"/>
</dbReference>
<dbReference type="InterPro" id="IPR027417">
    <property type="entry name" value="P-loop_NTPase"/>
</dbReference>
<keyword evidence="7" id="KW-0413">Isomerase</keyword>
<name>A0AAI8MM79_9HELI</name>
<keyword evidence="6" id="KW-0238">DNA-binding</keyword>
<dbReference type="GO" id="GO:0000725">
    <property type="term" value="P:recombinational repair"/>
    <property type="evidence" value="ECO:0007669"/>
    <property type="project" value="TreeGrafter"/>
</dbReference>
<dbReference type="InterPro" id="IPR014016">
    <property type="entry name" value="UvrD-like_ATP-bd"/>
</dbReference>
<evidence type="ECO:0000256" key="6">
    <source>
        <dbReference type="ARBA" id="ARBA00023125"/>
    </source>
</evidence>
<dbReference type="Gene3D" id="1.10.10.160">
    <property type="match status" value="1"/>
</dbReference>
<dbReference type="GO" id="GO:0033202">
    <property type="term" value="C:DNA helicase complex"/>
    <property type="evidence" value="ECO:0007669"/>
    <property type="project" value="TreeGrafter"/>
</dbReference>
<dbReference type="PANTHER" id="PTHR11070:SF2">
    <property type="entry name" value="ATP-DEPENDENT DNA HELICASE SRS2"/>
    <property type="match status" value="1"/>
</dbReference>
<dbReference type="PANTHER" id="PTHR11070">
    <property type="entry name" value="UVRD / RECB / PCRA DNA HELICASE FAMILY MEMBER"/>
    <property type="match status" value="1"/>
</dbReference>
<evidence type="ECO:0000259" key="13">
    <source>
        <dbReference type="PROSITE" id="PS51198"/>
    </source>
</evidence>
<evidence type="ECO:0000256" key="12">
    <source>
        <dbReference type="PROSITE-ProRule" id="PRU00560"/>
    </source>
</evidence>
<evidence type="ECO:0000256" key="3">
    <source>
        <dbReference type="ARBA" id="ARBA00022801"/>
    </source>
</evidence>